<comment type="catalytic activity">
    <reaction evidence="8">
        <text>L-proline + NADP(+) = (S)-1-pyrroline-5-carboxylate + NADPH + 2 H(+)</text>
        <dbReference type="Rhea" id="RHEA:14109"/>
        <dbReference type="ChEBI" id="CHEBI:15378"/>
        <dbReference type="ChEBI" id="CHEBI:17388"/>
        <dbReference type="ChEBI" id="CHEBI:57783"/>
        <dbReference type="ChEBI" id="CHEBI:58349"/>
        <dbReference type="ChEBI" id="CHEBI:60039"/>
        <dbReference type="EC" id="1.5.1.2"/>
    </reaction>
</comment>
<dbReference type="EMBL" id="AZRM01000029">
    <property type="protein sequence ID" value="PNR99701.1"/>
    <property type="molecule type" value="Genomic_DNA"/>
</dbReference>
<evidence type="ECO:0000256" key="10">
    <source>
        <dbReference type="PIRSR" id="PIRSR000193-1"/>
    </source>
</evidence>
<keyword evidence="5 8" id="KW-0641">Proline biosynthesis</keyword>
<evidence type="ECO:0000256" key="8">
    <source>
        <dbReference type="HAMAP-Rule" id="MF_01925"/>
    </source>
</evidence>
<keyword evidence="14" id="KW-1185">Reference proteome</keyword>
<evidence type="ECO:0000259" key="11">
    <source>
        <dbReference type="Pfam" id="PF03807"/>
    </source>
</evidence>
<comment type="catalytic activity">
    <reaction evidence="8">
        <text>L-proline + NAD(+) = (S)-1-pyrroline-5-carboxylate + NADH + 2 H(+)</text>
        <dbReference type="Rhea" id="RHEA:14105"/>
        <dbReference type="ChEBI" id="CHEBI:15378"/>
        <dbReference type="ChEBI" id="CHEBI:17388"/>
        <dbReference type="ChEBI" id="CHEBI:57540"/>
        <dbReference type="ChEBI" id="CHEBI:57945"/>
        <dbReference type="ChEBI" id="CHEBI:60039"/>
        <dbReference type="EC" id="1.5.1.2"/>
    </reaction>
</comment>
<dbReference type="InterPro" id="IPR028939">
    <property type="entry name" value="P5C_Rdtase_cat_N"/>
</dbReference>
<comment type="subcellular location">
    <subcellularLocation>
        <location evidence="1 8">Cytoplasm</location>
    </subcellularLocation>
</comment>
<dbReference type="FunFam" id="3.40.50.720:FF:000190">
    <property type="entry name" value="Pyrroline-5-carboxylate reductase"/>
    <property type="match status" value="1"/>
</dbReference>
<organism evidence="13 14">
    <name type="scientific">Petrotoga miotherma DSM 10691</name>
    <dbReference type="NCBI Taxonomy" id="1434326"/>
    <lineage>
        <taxon>Bacteria</taxon>
        <taxon>Thermotogati</taxon>
        <taxon>Thermotogota</taxon>
        <taxon>Thermotogae</taxon>
        <taxon>Petrotogales</taxon>
        <taxon>Petrotogaceae</taxon>
        <taxon>Petrotoga</taxon>
    </lineage>
</organism>
<dbReference type="Proteomes" id="UP000236199">
    <property type="component" value="Unassembled WGS sequence"/>
</dbReference>
<dbReference type="Gene3D" id="3.40.50.720">
    <property type="entry name" value="NAD(P)-binding Rossmann-like Domain"/>
    <property type="match status" value="1"/>
</dbReference>
<dbReference type="GO" id="GO:0005737">
    <property type="term" value="C:cytoplasm"/>
    <property type="evidence" value="ECO:0007669"/>
    <property type="project" value="UniProtKB-SubCell"/>
</dbReference>
<evidence type="ECO:0000259" key="12">
    <source>
        <dbReference type="Pfam" id="PF14748"/>
    </source>
</evidence>
<evidence type="ECO:0000256" key="5">
    <source>
        <dbReference type="ARBA" id="ARBA00022650"/>
    </source>
</evidence>
<dbReference type="RefSeq" id="WP_103078973.1">
    <property type="nucleotide sequence ID" value="NZ_AZRM01000029.1"/>
</dbReference>
<reference evidence="13 14" key="1">
    <citation type="submission" date="2013-12" db="EMBL/GenBank/DDBJ databases">
        <title>Comparative genomics of Petrotoga isolates.</title>
        <authorList>
            <person name="Nesbo C.L."/>
            <person name="Charchuk R."/>
            <person name="Chow K."/>
        </authorList>
    </citation>
    <scope>NUCLEOTIDE SEQUENCE [LARGE SCALE GENOMIC DNA]</scope>
    <source>
        <strain evidence="13 14">DSM 10691</strain>
    </source>
</reference>
<dbReference type="EC" id="1.5.1.2" evidence="8 9"/>
<evidence type="ECO:0000256" key="1">
    <source>
        <dbReference type="ARBA" id="ARBA00004496"/>
    </source>
</evidence>
<sequence>MDEKLCVIGLGKMGSTLVKGLIQTKTLKREQIIGTDVFEYDSERNSNYCDIKTMSDNAKAVKESDIVLLAVKPQVIDKVLEEISPSCEDKIVISIAAGVSLRHLDKALPVSSKIIRAMPNTPILVGEGVIAISKKKNVDENDLRTVKKILESVGKVYLVEEDMMDAITALSGSGPAYVYIMIEALSDGGVLMGLPRELSTEFAARTLLGAARMVLETQKHPGELKDMVTSPGGTSIKGIEVLESHGLRGILMDAVKEATIRSKELNSQRGVDID</sequence>
<dbReference type="FunFam" id="1.10.3730.10:FF:000001">
    <property type="entry name" value="Pyrroline-5-carboxylate reductase"/>
    <property type="match status" value="1"/>
</dbReference>
<dbReference type="GO" id="GO:0055129">
    <property type="term" value="P:L-proline biosynthetic process"/>
    <property type="evidence" value="ECO:0007669"/>
    <property type="project" value="UniProtKB-UniRule"/>
</dbReference>
<dbReference type="UniPathway" id="UPA00098">
    <property type="reaction ID" value="UER00361"/>
</dbReference>
<dbReference type="PIRSF" id="PIRSF000193">
    <property type="entry name" value="Pyrrol-5-carb_rd"/>
    <property type="match status" value="1"/>
</dbReference>
<dbReference type="AlphaFoldDB" id="A0A2K1PA92"/>
<dbReference type="SUPFAM" id="SSF48179">
    <property type="entry name" value="6-phosphogluconate dehydrogenase C-terminal domain-like"/>
    <property type="match status" value="1"/>
</dbReference>
<evidence type="ECO:0000256" key="2">
    <source>
        <dbReference type="ARBA" id="ARBA00005525"/>
    </source>
</evidence>
<feature type="domain" description="Pyrroline-5-carboxylate reductase dimerisation" evidence="12">
    <location>
        <begin position="161"/>
        <end position="265"/>
    </location>
</feature>
<gene>
    <name evidence="8" type="primary">proC</name>
    <name evidence="13" type="ORF">X928_06530</name>
</gene>
<evidence type="ECO:0000313" key="13">
    <source>
        <dbReference type="EMBL" id="PNR99701.1"/>
    </source>
</evidence>
<dbReference type="HAMAP" id="MF_01925">
    <property type="entry name" value="P5C_reductase"/>
    <property type="match status" value="1"/>
</dbReference>
<evidence type="ECO:0000256" key="6">
    <source>
        <dbReference type="ARBA" id="ARBA00022857"/>
    </source>
</evidence>
<dbReference type="Pfam" id="PF14748">
    <property type="entry name" value="P5CR_dimer"/>
    <property type="match status" value="1"/>
</dbReference>
<evidence type="ECO:0000256" key="7">
    <source>
        <dbReference type="ARBA" id="ARBA00023002"/>
    </source>
</evidence>
<dbReference type="Gene3D" id="1.10.3730.10">
    <property type="entry name" value="ProC C-terminal domain-like"/>
    <property type="match status" value="1"/>
</dbReference>
<dbReference type="SUPFAM" id="SSF51735">
    <property type="entry name" value="NAD(P)-binding Rossmann-fold domains"/>
    <property type="match status" value="1"/>
</dbReference>
<dbReference type="InterPro" id="IPR000304">
    <property type="entry name" value="Pyrroline-COOH_reductase"/>
</dbReference>
<keyword evidence="3 8" id="KW-0963">Cytoplasm</keyword>
<dbReference type="OrthoDB" id="9805754at2"/>
<comment type="pathway">
    <text evidence="8">Amino-acid biosynthesis; L-proline biosynthesis; L-proline from L-glutamate 5-semialdehyde: step 1/1.</text>
</comment>
<dbReference type="NCBIfam" id="TIGR00112">
    <property type="entry name" value="proC"/>
    <property type="match status" value="1"/>
</dbReference>
<comment type="function">
    <text evidence="8">Catalyzes the reduction of 1-pyrroline-5-carboxylate (PCA) to L-proline.</text>
</comment>
<evidence type="ECO:0000256" key="4">
    <source>
        <dbReference type="ARBA" id="ARBA00022605"/>
    </source>
</evidence>
<comment type="caution">
    <text evidence="13">The sequence shown here is derived from an EMBL/GenBank/DDBJ whole genome shotgun (WGS) entry which is preliminary data.</text>
</comment>
<dbReference type="GO" id="GO:0004735">
    <property type="term" value="F:pyrroline-5-carboxylate reductase activity"/>
    <property type="evidence" value="ECO:0007669"/>
    <property type="project" value="UniProtKB-UniRule"/>
</dbReference>
<feature type="binding site" evidence="10">
    <location>
        <begin position="70"/>
        <end position="73"/>
    </location>
    <ligand>
        <name>NADP(+)</name>
        <dbReference type="ChEBI" id="CHEBI:58349"/>
    </ligand>
</feature>
<keyword evidence="6 8" id="KW-0521">NADP</keyword>
<dbReference type="InterPro" id="IPR008927">
    <property type="entry name" value="6-PGluconate_DH-like_C_sf"/>
</dbReference>
<dbReference type="InterPro" id="IPR036291">
    <property type="entry name" value="NAD(P)-bd_dom_sf"/>
</dbReference>
<proteinExistence type="inferred from homology"/>
<dbReference type="Pfam" id="PF03807">
    <property type="entry name" value="F420_oxidored"/>
    <property type="match status" value="1"/>
</dbReference>
<dbReference type="PANTHER" id="PTHR11645:SF0">
    <property type="entry name" value="PYRROLINE-5-CARBOXYLATE REDUCTASE 3"/>
    <property type="match status" value="1"/>
</dbReference>
<feature type="binding site" evidence="10">
    <location>
        <begin position="8"/>
        <end position="13"/>
    </location>
    <ligand>
        <name>NADP(+)</name>
        <dbReference type="ChEBI" id="CHEBI:58349"/>
    </ligand>
</feature>
<accession>A0A2K1PA92</accession>
<protein>
    <recommendedName>
        <fullName evidence="8 9">Pyrroline-5-carboxylate reductase</fullName>
        <shortName evidence="8">P5C reductase</shortName>
        <shortName evidence="8">P5CR</shortName>
        <ecNumber evidence="8 9">1.5.1.2</ecNumber>
    </recommendedName>
    <alternativeName>
        <fullName evidence="8">PCA reductase</fullName>
    </alternativeName>
</protein>
<evidence type="ECO:0000256" key="9">
    <source>
        <dbReference type="NCBIfam" id="TIGR00112"/>
    </source>
</evidence>
<dbReference type="InterPro" id="IPR029036">
    <property type="entry name" value="P5CR_dimer"/>
</dbReference>
<keyword evidence="7 8" id="KW-0560">Oxidoreductase</keyword>
<comment type="similarity">
    <text evidence="2 8">Belongs to the pyrroline-5-carboxylate reductase family.</text>
</comment>
<evidence type="ECO:0000256" key="3">
    <source>
        <dbReference type="ARBA" id="ARBA00022490"/>
    </source>
</evidence>
<evidence type="ECO:0000313" key="14">
    <source>
        <dbReference type="Proteomes" id="UP000236199"/>
    </source>
</evidence>
<feature type="domain" description="Pyrroline-5-carboxylate reductase catalytic N-terminal" evidence="11">
    <location>
        <begin position="4"/>
        <end position="98"/>
    </location>
</feature>
<dbReference type="PANTHER" id="PTHR11645">
    <property type="entry name" value="PYRROLINE-5-CARBOXYLATE REDUCTASE"/>
    <property type="match status" value="1"/>
</dbReference>
<keyword evidence="4 8" id="KW-0028">Amino-acid biosynthesis</keyword>
<feature type="binding site" evidence="10">
    <location>
        <position position="57"/>
    </location>
    <ligand>
        <name>NADPH</name>
        <dbReference type="ChEBI" id="CHEBI:57783"/>
    </ligand>
</feature>
<name>A0A2K1PA92_9BACT</name>